<dbReference type="PANTHER" id="PTHR10584:SF166">
    <property type="entry name" value="RIBOKINASE"/>
    <property type="match status" value="1"/>
</dbReference>
<keyword evidence="2" id="KW-0479">Metal-binding</keyword>
<dbReference type="EMBL" id="OCNE01000001">
    <property type="protein sequence ID" value="SOD59001.1"/>
    <property type="molecule type" value="Genomic_DNA"/>
</dbReference>
<dbReference type="InterPro" id="IPR011877">
    <property type="entry name" value="Ribokinase"/>
</dbReference>
<evidence type="ECO:0000259" key="9">
    <source>
        <dbReference type="Pfam" id="PF00294"/>
    </source>
</evidence>
<evidence type="ECO:0000256" key="6">
    <source>
        <dbReference type="ARBA" id="ARBA00022842"/>
    </source>
</evidence>
<proteinExistence type="predicted"/>
<keyword evidence="5" id="KW-0067">ATP-binding</keyword>
<keyword evidence="11" id="KW-1185">Reference proteome</keyword>
<evidence type="ECO:0000256" key="4">
    <source>
        <dbReference type="ARBA" id="ARBA00022777"/>
    </source>
</evidence>
<reference evidence="10 11" key="1">
    <citation type="submission" date="2017-09" db="EMBL/GenBank/DDBJ databases">
        <authorList>
            <person name="Ehlers B."/>
            <person name="Leendertz F.H."/>
        </authorList>
    </citation>
    <scope>NUCLEOTIDE SEQUENCE [LARGE SCALE GENOMIC DNA]</scope>
    <source>
        <strain evidence="10 11">CGMCC 4.7095</strain>
    </source>
</reference>
<dbReference type="GO" id="GO:0006014">
    <property type="term" value="P:D-ribose metabolic process"/>
    <property type="evidence" value="ECO:0007669"/>
    <property type="project" value="InterPro"/>
</dbReference>
<keyword evidence="3" id="KW-0547">Nucleotide-binding</keyword>
<feature type="domain" description="Carbohydrate kinase PfkB" evidence="9">
    <location>
        <begin position="2"/>
        <end position="276"/>
    </location>
</feature>
<dbReference type="Gene3D" id="3.40.1190.20">
    <property type="match status" value="1"/>
</dbReference>
<keyword evidence="4 10" id="KW-0418">Kinase</keyword>
<evidence type="ECO:0000256" key="7">
    <source>
        <dbReference type="ARBA" id="ARBA00022958"/>
    </source>
</evidence>
<accession>A0A286DK63</accession>
<keyword evidence="6" id="KW-0460">Magnesium</keyword>
<evidence type="ECO:0000256" key="8">
    <source>
        <dbReference type="ARBA" id="ARBA00023277"/>
    </source>
</evidence>
<dbReference type="PANTHER" id="PTHR10584">
    <property type="entry name" value="SUGAR KINASE"/>
    <property type="match status" value="1"/>
</dbReference>
<dbReference type="GO" id="GO:0005829">
    <property type="term" value="C:cytosol"/>
    <property type="evidence" value="ECO:0007669"/>
    <property type="project" value="TreeGrafter"/>
</dbReference>
<dbReference type="PRINTS" id="PR00990">
    <property type="entry name" value="RIBOKINASE"/>
</dbReference>
<keyword evidence="7" id="KW-0630">Potassium</keyword>
<dbReference type="InterPro" id="IPR029056">
    <property type="entry name" value="Ribokinase-like"/>
</dbReference>
<dbReference type="SUPFAM" id="SSF53613">
    <property type="entry name" value="Ribokinase-like"/>
    <property type="match status" value="1"/>
</dbReference>
<name>A0A286DK63_9ACTN</name>
<dbReference type="GO" id="GO:0046872">
    <property type="term" value="F:metal ion binding"/>
    <property type="evidence" value="ECO:0007669"/>
    <property type="project" value="UniProtKB-KW"/>
</dbReference>
<protein>
    <submittedName>
        <fullName evidence="10">Ribokinase</fullName>
    </submittedName>
</protein>
<dbReference type="InterPro" id="IPR011611">
    <property type="entry name" value="PfkB_dom"/>
</dbReference>
<keyword evidence="8" id="KW-0119">Carbohydrate metabolism</keyword>
<dbReference type="GO" id="GO:0005524">
    <property type="term" value="F:ATP binding"/>
    <property type="evidence" value="ECO:0007669"/>
    <property type="project" value="UniProtKB-KW"/>
</dbReference>
<dbReference type="Proteomes" id="UP000219072">
    <property type="component" value="Unassembled WGS sequence"/>
</dbReference>
<sequence>MVVVGSANIDLIATVRAAPAPGETVLASRYAEEVGGKGLNQAVAAAGSVPTALVAAVGDDPEGARVRRHAEDRGVDVGEVRGTAARTGRALISLFDQDNTIVVAPLANALLTAEAVTDALRRLEPAAVLVQFEIPEEAVLAAAAWCRSSGARLLLNPSPVRPVPDEVLALADPLVVNLGEAAALAGPSAPVGEARGLARALAPRVRSVVVTAGPAGAFLVDADGAGHVPVTERGEVADSSGAGDAFAGCLAAGLATGAGLTAAVRGAVAAASRTVATRRELR</sequence>
<evidence type="ECO:0000313" key="10">
    <source>
        <dbReference type="EMBL" id="SOD59001.1"/>
    </source>
</evidence>
<gene>
    <name evidence="10" type="ORF">SAMN06297387_101432</name>
</gene>
<dbReference type="CDD" id="cd01174">
    <property type="entry name" value="ribokinase"/>
    <property type="match status" value="1"/>
</dbReference>
<evidence type="ECO:0000313" key="11">
    <source>
        <dbReference type="Proteomes" id="UP000219072"/>
    </source>
</evidence>
<keyword evidence="1" id="KW-0808">Transferase</keyword>
<dbReference type="AlphaFoldDB" id="A0A286DK63"/>
<evidence type="ECO:0000256" key="3">
    <source>
        <dbReference type="ARBA" id="ARBA00022741"/>
    </source>
</evidence>
<dbReference type="GO" id="GO:0004747">
    <property type="term" value="F:ribokinase activity"/>
    <property type="evidence" value="ECO:0007669"/>
    <property type="project" value="InterPro"/>
</dbReference>
<dbReference type="InterPro" id="IPR002139">
    <property type="entry name" value="Ribo/fructo_kinase"/>
</dbReference>
<evidence type="ECO:0000256" key="2">
    <source>
        <dbReference type="ARBA" id="ARBA00022723"/>
    </source>
</evidence>
<evidence type="ECO:0000256" key="1">
    <source>
        <dbReference type="ARBA" id="ARBA00022679"/>
    </source>
</evidence>
<dbReference type="Pfam" id="PF00294">
    <property type="entry name" value="PfkB"/>
    <property type="match status" value="1"/>
</dbReference>
<organism evidence="10 11">
    <name type="scientific">Streptomyces zhaozhouensis</name>
    <dbReference type="NCBI Taxonomy" id="1300267"/>
    <lineage>
        <taxon>Bacteria</taxon>
        <taxon>Bacillati</taxon>
        <taxon>Actinomycetota</taxon>
        <taxon>Actinomycetes</taxon>
        <taxon>Kitasatosporales</taxon>
        <taxon>Streptomycetaceae</taxon>
        <taxon>Streptomyces</taxon>
    </lineage>
</organism>
<evidence type="ECO:0000256" key="5">
    <source>
        <dbReference type="ARBA" id="ARBA00022840"/>
    </source>
</evidence>